<dbReference type="AlphaFoldDB" id="A0A8S3YQN0"/>
<dbReference type="GO" id="GO:0071567">
    <property type="term" value="F:deUFMylase activity"/>
    <property type="evidence" value="ECO:0007669"/>
    <property type="project" value="UniProtKB-ARBA"/>
</dbReference>
<dbReference type="PANTHER" id="PTHR48153">
    <property type="entry name" value="UFM1-SPECIFIC PROTEASE 2"/>
    <property type="match status" value="1"/>
</dbReference>
<feature type="domain" description="UFSP1/2/DUB catalytic" evidence="3">
    <location>
        <begin position="28"/>
        <end position="218"/>
    </location>
</feature>
<dbReference type="EMBL" id="CAJHNH020000458">
    <property type="protein sequence ID" value="CAG5117822.1"/>
    <property type="molecule type" value="Genomic_DNA"/>
</dbReference>
<keyword evidence="2" id="KW-0378">Hydrolase</keyword>
<evidence type="ECO:0000256" key="2">
    <source>
        <dbReference type="ARBA" id="ARBA00022801"/>
    </source>
</evidence>
<dbReference type="Gene3D" id="3.90.70.130">
    <property type="match status" value="1"/>
</dbReference>
<gene>
    <name evidence="4" type="ORF">CUNI_LOCUS3380</name>
</gene>
<organism evidence="4 5">
    <name type="scientific">Candidula unifasciata</name>
    <dbReference type="NCBI Taxonomy" id="100452"/>
    <lineage>
        <taxon>Eukaryota</taxon>
        <taxon>Metazoa</taxon>
        <taxon>Spiralia</taxon>
        <taxon>Lophotrochozoa</taxon>
        <taxon>Mollusca</taxon>
        <taxon>Gastropoda</taxon>
        <taxon>Heterobranchia</taxon>
        <taxon>Euthyneura</taxon>
        <taxon>Panpulmonata</taxon>
        <taxon>Eupulmonata</taxon>
        <taxon>Stylommatophora</taxon>
        <taxon>Helicina</taxon>
        <taxon>Helicoidea</taxon>
        <taxon>Geomitridae</taxon>
        <taxon>Candidula</taxon>
    </lineage>
</organism>
<dbReference type="SUPFAM" id="SSF54001">
    <property type="entry name" value="Cysteine proteinases"/>
    <property type="match status" value="1"/>
</dbReference>
<dbReference type="Pfam" id="PF07910">
    <property type="entry name" value="Peptidase_C78"/>
    <property type="match status" value="1"/>
</dbReference>
<reference evidence="4" key="1">
    <citation type="submission" date="2021-04" db="EMBL/GenBank/DDBJ databases">
        <authorList>
            <consortium name="Molecular Ecology Group"/>
        </authorList>
    </citation>
    <scope>NUCLEOTIDE SEQUENCE</scope>
</reference>
<evidence type="ECO:0000256" key="1">
    <source>
        <dbReference type="ARBA" id="ARBA00008552"/>
    </source>
</evidence>
<sequence length="243" mass="27258">MSREKVGEEDCELLANVHTCLPSQPLDSLCRGHYLYYHYGCDGIDDRGWGCGYRTLQTICSWVRHHNLSSAAASGSHQNSPVASIVQIQEALVEMGDKPTSFVHSRQWIGSFEVCLALDHFYDVPCKILHIDKGVNISQFMPELCEHFRTVGSPVMMGGESDNSSKGIMGARMNDPALLVVDPHYFGERHTLEVLQSSGYVRWMPIGELHSNTFYNMCLPKVPWLDSANFQTSSLTKCMLSEH</sequence>
<dbReference type="OrthoDB" id="417506at2759"/>
<dbReference type="Proteomes" id="UP000678393">
    <property type="component" value="Unassembled WGS sequence"/>
</dbReference>
<protein>
    <recommendedName>
        <fullName evidence="3">UFSP1/2/DUB catalytic domain-containing protein</fullName>
    </recommendedName>
</protein>
<comment type="caution">
    <text evidence="4">The sequence shown here is derived from an EMBL/GenBank/DDBJ whole genome shotgun (WGS) entry which is preliminary data.</text>
</comment>
<name>A0A8S3YQN0_9EUPU</name>
<comment type="similarity">
    <text evidence="1">Belongs to the peptidase C78 family.</text>
</comment>
<dbReference type="PANTHER" id="PTHR48153:SF3">
    <property type="entry name" value="INACTIVE UFM1-SPECIFIC PROTEASE 1"/>
    <property type="match status" value="1"/>
</dbReference>
<evidence type="ECO:0000259" key="3">
    <source>
        <dbReference type="Pfam" id="PF07910"/>
    </source>
</evidence>
<evidence type="ECO:0000313" key="4">
    <source>
        <dbReference type="EMBL" id="CAG5117822.1"/>
    </source>
</evidence>
<proteinExistence type="inferred from homology"/>
<dbReference type="InterPro" id="IPR038765">
    <property type="entry name" value="Papain-like_cys_pep_sf"/>
</dbReference>
<accession>A0A8S3YQN0</accession>
<evidence type="ECO:0000313" key="5">
    <source>
        <dbReference type="Proteomes" id="UP000678393"/>
    </source>
</evidence>
<keyword evidence="5" id="KW-1185">Reference proteome</keyword>
<dbReference type="InterPro" id="IPR012462">
    <property type="entry name" value="UFSP1/2_DUB_cat"/>
</dbReference>